<dbReference type="Gene3D" id="3.40.190.10">
    <property type="entry name" value="Periplasmic binding protein-like II"/>
    <property type="match status" value="2"/>
</dbReference>
<comment type="subcellular location">
    <subcellularLocation>
        <location evidence="1">Periplasm</location>
    </subcellularLocation>
</comment>
<dbReference type="PANTHER" id="PTHR30222:SF17">
    <property type="entry name" value="SPERMIDINE_PUTRESCINE-BINDING PERIPLASMIC PROTEIN"/>
    <property type="match status" value="1"/>
</dbReference>
<dbReference type="GO" id="GO:0015846">
    <property type="term" value="P:polyamine transport"/>
    <property type="evidence" value="ECO:0007669"/>
    <property type="project" value="InterPro"/>
</dbReference>
<dbReference type="InterPro" id="IPR001188">
    <property type="entry name" value="Sperm_putr-bd"/>
</dbReference>
<evidence type="ECO:0000256" key="5">
    <source>
        <dbReference type="SAM" id="MobiDB-lite"/>
    </source>
</evidence>
<dbReference type="InterPro" id="IPR006059">
    <property type="entry name" value="SBP"/>
</dbReference>
<keyword evidence="2" id="KW-0813">Transport</keyword>
<evidence type="ECO:0000313" key="7">
    <source>
        <dbReference type="EMBL" id="MBM9477497.1"/>
    </source>
</evidence>
<sequence length="398" mass="40651">MSRPSAATRLVLTVSALSLALAGCAFGGSDSTSSTGAAGGAASSAPGTSDPAAAGSSAATGSAAAGSADFTGQTLTIAAYAGSWGDSFSKAFVEPFEQATGANVELVPGGPADWLTALRSASGGTPPYDLVAFTPNVIPNAVAAGVVQPLDTARVAEFADLNPTLVAQSTVDGVQYGVPLTVGSTGIAYRTDKITDPPTDWTDLFRPELCGHVAVSPLTFNTGVEFMAGLINEAGGSITNPADVDAAFAQLQKLADCASVFPADGTSVETALVNGDAWIAAHWDGRAFVQQNNGEPIGFAYPASGSVGALTSFFTTSGSEHTDLAYAFLDYLASAQYQPTFSEGTYYAASNDTNVYPASFTDQIKSGPGAYDDFVWVDYATITPQLADLQARWQEIFG</sequence>
<accession>A0A939C6U0</accession>
<name>A0A939C6U0_9ACTN</name>
<comment type="caution">
    <text evidence="7">The sequence shown here is derived from an EMBL/GenBank/DDBJ whole genome shotgun (WGS) entry which is preliminary data.</text>
</comment>
<evidence type="ECO:0000256" key="6">
    <source>
        <dbReference type="SAM" id="SignalP"/>
    </source>
</evidence>
<dbReference type="EMBL" id="JAERWL010000010">
    <property type="protein sequence ID" value="MBM9477497.1"/>
    <property type="molecule type" value="Genomic_DNA"/>
</dbReference>
<evidence type="ECO:0000313" key="8">
    <source>
        <dbReference type="Proteomes" id="UP000663801"/>
    </source>
</evidence>
<feature type="signal peptide" evidence="6">
    <location>
        <begin position="1"/>
        <end position="27"/>
    </location>
</feature>
<evidence type="ECO:0000256" key="3">
    <source>
        <dbReference type="ARBA" id="ARBA00022729"/>
    </source>
</evidence>
<organism evidence="7 8">
    <name type="scientific">Nakamurella flavida</name>
    <dbReference type="NCBI Taxonomy" id="363630"/>
    <lineage>
        <taxon>Bacteria</taxon>
        <taxon>Bacillati</taxon>
        <taxon>Actinomycetota</taxon>
        <taxon>Actinomycetes</taxon>
        <taxon>Nakamurellales</taxon>
        <taxon>Nakamurellaceae</taxon>
        <taxon>Nakamurella</taxon>
    </lineage>
</organism>
<dbReference type="PROSITE" id="PS51257">
    <property type="entry name" value="PROKAR_LIPOPROTEIN"/>
    <property type="match status" value="1"/>
</dbReference>
<keyword evidence="4" id="KW-0574">Periplasm</keyword>
<feature type="chain" id="PRO_5037520284" evidence="6">
    <location>
        <begin position="28"/>
        <end position="398"/>
    </location>
</feature>
<gene>
    <name evidence="7" type="ORF">JL107_13690</name>
</gene>
<dbReference type="RefSeq" id="WP_205257589.1">
    <property type="nucleotide sequence ID" value="NZ_BAAAPV010000003.1"/>
</dbReference>
<dbReference type="GO" id="GO:0042597">
    <property type="term" value="C:periplasmic space"/>
    <property type="evidence" value="ECO:0007669"/>
    <property type="project" value="UniProtKB-SubCell"/>
</dbReference>
<evidence type="ECO:0000256" key="4">
    <source>
        <dbReference type="ARBA" id="ARBA00022764"/>
    </source>
</evidence>
<protein>
    <submittedName>
        <fullName evidence="7">Extracellular solute-binding protein</fullName>
    </submittedName>
</protein>
<dbReference type="AlphaFoldDB" id="A0A939C6U0"/>
<dbReference type="Proteomes" id="UP000663801">
    <property type="component" value="Unassembled WGS sequence"/>
</dbReference>
<keyword evidence="8" id="KW-1185">Reference proteome</keyword>
<evidence type="ECO:0000256" key="2">
    <source>
        <dbReference type="ARBA" id="ARBA00022448"/>
    </source>
</evidence>
<dbReference type="GO" id="GO:0019808">
    <property type="term" value="F:polyamine binding"/>
    <property type="evidence" value="ECO:0007669"/>
    <property type="project" value="InterPro"/>
</dbReference>
<keyword evidence="3 6" id="KW-0732">Signal</keyword>
<feature type="region of interest" description="Disordered" evidence="5">
    <location>
        <begin position="35"/>
        <end position="58"/>
    </location>
</feature>
<dbReference type="Pfam" id="PF13416">
    <property type="entry name" value="SBP_bac_8"/>
    <property type="match status" value="1"/>
</dbReference>
<evidence type="ECO:0000256" key="1">
    <source>
        <dbReference type="ARBA" id="ARBA00004418"/>
    </source>
</evidence>
<dbReference type="PRINTS" id="PR00909">
    <property type="entry name" value="SPERMDNBNDNG"/>
</dbReference>
<reference evidence="7" key="1">
    <citation type="submission" date="2021-01" db="EMBL/GenBank/DDBJ databases">
        <title>KCTC 19127 draft genome.</title>
        <authorList>
            <person name="An D."/>
        </authorList>
    </citation>
    <scope>NUCLEOTIDE SEQUENCE</scope>
    <source>
        <strain evidence="7">KCTC 19127</strain>
    </source>
</reference>
<dbReference type="SUPFAM" id="SSF53850">
    <property type="entry name" value="Periplasmic binding protein-like II"/>
    <property type="match status" value="1"/>
</dbReference>
<dbReference type="PANTHER" id="PTHR30222">
    <property type="entry name" value="SPERMIDINE/PUTRESCINE-BINDING PERIPLASMIC PROTEIN"/>
    <property type="match status" value="1"/>
</dbReference>
<proteinExistence type="predicted"/>